<evidence type="ECO:0000313" key="1">
    <source>
        <dbReference type="EMBL" id="GMH86543.1"/>
    </source>
</evidence>
<proteinExistence type="predicted"/>
<keyword evidence="2" id="KW-1185">Reference proteome</keyword>
<accession>A0A9W7BH10</accession>
<dbReference type="EMBL" id="BRXX01000061">
    <property type="protein sequence ID" value="GMH86543.1"/>
    <property type="molecule type" value="Genomic_DNA"/>
</dbReference>
<dbReference type="AlphaFoldDB" id="A0A9W7BH10"/>
<name>A0A9W7BH10_9STRA</name>
<comment type="caution">
    <text evidence="1">The sequence shown here is derived from an EMBL/GenBank/DDBJ whole genome shotgun (WGS) entry which is preliminary data.</text>
</comment>
<sequence length="307" mass="34469">MSKIKVEPAPNNIPLTPQDGRILGRSLSTLVKNTPTLARKELAIKNFLLNENSSLSNICKSDPSLVPLITAFAVNKRTRLQHSIIAAAHSLKSIKKQPQQQQLGTDDVGSSSLFYNIGNSFFFEILTNAEPSIAIDQWIKSNPKYLKPIFAAHSAWLSPFLFHLASSLLTSEVSKFRIWPSAAISLGDHLSDLAMIYYYLSTSQDSAAKWMIGIVIFTLLMQANLTQLQTRGVNNREFIKELFFIVLGVNSVRSAYLLLQSEGQQELNIKGKKERLFDIFLVIFGHIISLRTSKRNNIPFKRTKKGF</sequence>
<protein>
    <submittedName>
        <fullName evidence="1">Uncharacterized protein</fullName>
    </submittedName>
</protein>
<evidence type="ECO:0000313" key="2">
    <source>
        <dbReference type="Proteomes" id="UP001165160"/>
    </source>
</evidence>
<reference evidence="2" key="1">
    <citation type="journal article" date="2023" name="Commun. Biol.">
        <title>Genome analysis of Parmales, the sister group of diatoms, reveals the evolutionary specialization of diatoms from phago-mixotrophs to photoautotrophs.</title>
        <authorList>
            <person name="Ban H."/>
            <person name="Sato S."/>
            <person name="Yoshikawa S."/>
            <person name="Yamada K."/>
            <person name="Nakamura Y."/>
            <person name="Ichinomiya M."/>
            <person name="Sato N."/>
            <person name="Blanc-Mathieu R."/>
            <person name="Endo H."/>
            <person name="Kuwata A."/>
            <person name="Ogata H."/>
        </authorList>
    </citation>
    <scope>NUCLEOTIDE SEQUENCE [LARGE SCALE GENOMIC DNA]</scope>
    <source>
        <strain evidence="2">NIES 3699</strain>
    </source>
</reference>
<organism evidence="1 2">
    <name type="scientific">Triparma verrucosa</name>
    <dbReference type="NCBI Taxonomy" id="1606542"/>
    <lineage>
        <taxon>Eukaryota</taxon>
        <taxon>Sar</taxon>
        <taxon>Stramenopiles</taxon>
        <taxon>Ochrophyta</taxon>
        <taxon>Bolidophyceae</taxon>
        <taxon>Parmales</taxon>
        <taxon>Triparmaceae</taxon>
        <taxon>Triparma</taxon>
    </lineage>
</organism>
<gene>
    <name evidence="1" type="ORF">TrVE_jg4679</name>
</gene>
<dbReference type="Proteomes" id="UP001165160">
    <property type="component" value="Unassembled WGS sequence"/>
</dbReference>